<evidence type="ECO:0000313" key="1">
    <source>
        <dbReference type="EMBL" id="MBC5647906.1"/>
    </source>
</evidence>
<protein>
    <recommendedName>
        <fullName evidence="3">dATP/dGTP diphosphohydrolase N-terminal domain-containing protein</fullName>
    </recommendedName>
</protein>
<gene>
    <name evidence="1" type="ORF">H8S18_06120</name>
</gene>
<accession>A0ABR7EDP7</accession>
<dbReference type="InterPro" id="IPR045352">
    <property type="entry name" value="DUF6530"/>
</dbReference>
<organism evidence="1 2">
    <name type="scientific">Christensenella tenuis</name>
    <dbReference type="NCBI Taxonomy" id="2763033"/>
    <lineage>
        <taxon>Bacteria</taxon>
        <taxon>Bacillati</taxon>
        <taxon>Bacillota</taxon>
        <taxon>Clostridia</taxon>
        <taxon>Christensenellales</taxon>
        <taxon>Christensenellaceae</taxon>
        <taxon>Christensenella</taxon>
    </lineage>
</organism>
<evidence type="ECO:0008006" key="3">
    <source>
        <dbReference type="Google" id="ProtNLM"/>
    </source>
</evidence>
<dbReference type="Pfam" id="PF20140">
    <property type="entry name" value="DUF6530"/>
    <property type="match status" value="1"/>
</dbReference>
<evidence type="ECO:0000313" key="2">
    <source>
        <dbReference type="Proteomes" id="UP000606889"/>
    </source>
</evidence>
<reference evidence="1 2" key="1">
    <citation type="submission" date="2020-08" db="EMBL/GenBank/DDBJ databases">
        <title>Genome public.</title>
        <authorList>
            <person name="Liu C."/>
            <person name="Sun Q."/>
        </authorList>
    </citation>
    <scope>NUCLEOTIDE SEQUENCE [LARGE SCALE GENOMIC DNA]</scope>
    <source>
        <strain evidence="1 2">NSJ-35</strain>
    </source>
</reference>
<dbReference type="Proteomes" id="UP000606889">
    <property type="component" value="Unassembled WGS sequence"/>
</dbReference>
<proteinExistence type="predicted"/>
<name>A0ABR7EDP7_9FIRM</name>
<dbReference type="EMBL" id="JACOON010000003">
    <property type="protein sequence ID" value="MBC5647906.1"/>
    <property type="molecule type" value="Genomic_DNA"/>
</dbReference>
<sequence>MKIPTSLKHKPVIVVENYKNVDGKYIDDPNSNAEGLSLGLAQWMDRGKIDISAKVWRYTNHKWSRQSEEIPLHRILDMAILICSAYEFVKEKSYRYPEKYDPNHPVIDRIGLNGDAMNIEVCTDNPEISGDLTLFADALNSDGENLGERLAVLARLLKNMGY</sequence>
<comment type="caution">
    <text evidence="1">The sequence shown here is derived from an EMBL/GenBank/DDBJ whole genome shotgun (WGS) entry which is preliminary data.</text>
</comment>
<keyword evidence="2" id="KW-1185">Reference proteome</keyword>
<dbReference type="RefSeq" id="WP_186857436.1">
    <property type="nucleotide sequence ID" value="NZ_JACOON010000003.1"/>
</dbReference>